<sequence length="149" mass="17793">MSTPLRKEQFYEKCFILNNSCVQKHHAGYTDVSKCNDPVLQNIDLSLSENYKYGKNIYTVHEKKPIYYCEFLNTLINEKKHLYSHEVVNEIMIYEFTNIESLFRSKIRKKINLWNVNSEHGKTEFSEDYFHNEDISSNNTLNNTFYQPT</sequence>
<gene>
    <name evidence="1" type="primary">PowCR01_000230000</name>
    <name evidence="1" type="ORF">POWCR01_000230000</name>
</gene>
<dbReference type="AlphaFoldDB" id="A0A1C3KKR3"/>
<accession>A0A1C3KKR3</accession>
<name>A0A1C3KKR3_PLAOA</name>
<evidence type="ECO:0008006" key="3">
    <source>
        <dbReference type="Google" id="ProtNLM"/>
    </source>
</evidence>
<protein>
    <recommendedName>
        <fullName evidence="3">PIR protein</fullName>
    </recommendedName>
</protein>
<reference evidence="1 2" key="1">
    <citation type="submission" date="2016-06" db="EMBL/GenBank/DDBJ databases">
        <authorList>
            <consortium name="Pathogen Informatics"/>
        </authorList>
    </citation>
    <scope>NUCLEOTIDE SEQUENCE [LARGE SCALE GENOMIC DNA]</scope>
</reference>
<evidence type="ECO:0000313" key="1">
    <source>
        <dbReference type="EMBL" id="SBT74562.1"/>
    </source>
</evidence>
<dbReference type="EMBL" id="FLRJ01000734">
    <property type="protein sequence ID" value="SBT74562.1"/>
    <property type="molecule type" value="Genomic_DNA"/>
</dbReference>
<dbReference type="VEuPathDB" id="PlasmoDB:POWCR01_000230000"/>
<organism evidence="1 2">
    <name type="scientific">Plasmodium ovale</name>
    <name type="common">malaria parasite P. ovale</name>
    <dbReference type="NCBI Taxonomy" id="36330"/>
    <lineage>
        <taxon>Eukaryota</taxon>
        <taxon>Sar</taxon>
        <taxon>Alveolata</taxon>
        <taxon>Apicomplexa</taxon>
        <taxon>Aconoidasida</taxon>
        <taxon>Haemosporida</taxon>
        <taxon>Plasmodiidae</taxon>
        <taxon>Plasmodium</taxon>
        <taxon>Plasmodium (Plasmodium)</taxon>
    </lineage>
</organism>
<proteinExistence type="predicted"/>
<evidence type="ECO:0000313" key="2">
    <source>
        <dbReference type="Proteomes" id="UP000243200"/>
    </source>
</evidence>
<dbReference type="Proteomes" id="UP000243200">
    <property type="component" value="Unassembled WGS sequence"/>
</dbReference>